<dbReference type="EMBL" id="JBFPER010000001">
    <property type="protein sequence ID" value="MEX0379766.1"/>
    <property type="molecule type" value="Genomic_DNA"/>
</dbReference>
<reference evidence="5 6" key="1">
    <citation type="submission" date="2024-07" db="EMBL/GenBank/DDBJ databases">
        <authorList>
            <person name="Yun M."/>
        </authorList>
    </citation>
    <scope>NUCLEOTIDE SEQUENCE [LARGE SCALE GENOMIC DNA]</scope>
    <source>
        <strain evidence="5 6">MS01</strain>
    </source>
</reference>
<dbReference type="SUPFAM" id="SSF47413">
    <property type="entry name" value="lambda repressor-like DNA-binding domains"/>
    <property type="match status" value="1"/>
</dbReference>
<dbReference type="InterPro" id="IPR015927">
    <property type="entry name" value="Peptidase_S24_S26A/B/C"/>
</dbReference>
<dbReference type="InterPro" id="IPR039418">
    <property type="entry name" value="LexA-like"/>
</dbReference>
<dbReference type="SUPFAM" id="SSF51306">
    <property type="entry name" value="LexA/Signal peptidase"/>
    <property type="match status" value="1"/>
</dbReference>
<dbReference type="PROSITE" id="PS50943">
    <property type="entry name" value="HTH_CROC1"/>
    <property type="match status" value="1"/>
</dbReference>
<evidence type="ECO:0000313" key="6">
    <source>
        <dbReference type="Proteomes" id="UP001556617"/>
    </source>
</evidence>
<dbReference type="Proteomes" id="UP001556617">
    <property type="component" value="Unassembled WGS sequence"/>
</dbReference>
<evidence type="ECO:0000313" key="5">
    <source>
        <dbReference type="EMBL" id="MEX0379766.1"/>
    </source>
</evidence>
<organism evidence="5 6">
    <name type="scientific">Leuconostoc aquikimchii</name>
    <dbReference type="NCBI Taxonomy" id="3236804"/>
    <lineage>
        <taxon>Bacteria</taxon>
        <taxon>Bacillati</taxon>
        <taxon>Bacillota</taxon>
        <taxon>Bacilli</taxon>
        <taxon>Lactobacillales</taxon>
        <taxon>Lactobacillaceae</taxon>
        <taxon>Leuconostoc</taxon>
    </lineage>
</organism>
<dbReference type="Pfam" id="PF01381">
    <property type="entry name" value="HTH_3"/>
    <property type="match status" value="1"/>
</dbReference>
<keyword evidence="3" id="KW-0804">Transcription</keyword>
<keyword evidence="1" id="KW-0805">Transcription regulation</keyword>
<dbReference type="PANTHER" id="PTHR40661">
    <property type="match status" value="1"/>
</dbReference>
<dbReference type="InterPro" id="IPR010982">
    <property type="entry name" value="Lambda_DNA-bd_dom_sf"/>
</dbReference>
<dbReference type="PANTHER" id="PTHR40661:SF1">
    <property type="entry name" value="HTH CRO_C1-TYPE DOMAIN-CONTAINING PROTEIN"/>
    <property type="match status" value="1"/>
</dbReference>
<evidence type="ECO:0000259" key="4">
    <source>
        <dbReference type="PROSITE" id="PS50943"/>
    </source>
</evidence>
<comment type="caution">
    <text evidence="5">The sequence shown here is derived from an EMBL/GenBank/DDBJ whole genome shotgun (WGS) entry which is preliminary data.</text>
</comment>
<dbReference type="CDD" id="cd00093">
    <property type="entry name" value="HTH_XRE"/>
    <property type="match status" value="1"/>
</dbReference>
<dbReference type="Gene3D" id="2.10.109.10">
    <property type="entry name" value="Umud Fragment, subunit A"/>
    <property type="match status" value="1"/>
</dbReference>
<keyword evidence="6" id="KW-1185">Reference proteome</keyword>
<dbReference type="InterPro" id="IPR001387">
    <property type="entry name" value="Cro/C1-type_HTH"/>
</dbReference>
<keyword evidence="2" id="KW-0238">DNA-binding</keyword>
<dbReference type="InterPro" id="IPR036286">
    <property type="entry name" value="LexA/Signal_pep-like_sf"/>
</dbReference>
<feature type="domain" description="HTH cro/C1-type" evidence="4">
    <location>
        <begin position="10"/>
        <end position="65"/>
    </location>
</feature>
<gene>
    <name evidence="5" type="ORF">AB3K24_00110</name>
</gene>
<accession>A0ABV3S0B6</accession>
<dbReference type="CDD" id="cd06529">
    <property type="entry name" value="S24_LexA-like"/>
    <property type="match status" value="1"/>
</dbReference>
<dbReference type="SMART" id="SM00530">
    <property type="entry name" value="HTH_XRE"/>
    <property type="match status" value="1"/>
</dbReference>
<evidence type="ECO:0000256" key="2">
    <source>
        <dbReference type="ARBA" id="ARBA00023125"/>
    </source>
</evidence>
<dbReference type="Pfam" id="PF00717">
    <property type="entry name" value="Peptidase_S24"/>
    <property type="match status" value="1"/>
</dbReference>
<evidence type="ECO:0000256" key="1">
    <source>
        <dbReference type="ARBA" id="ARBA00023015"/>
    </source>
</evidence>
<proteinExistence type="predicted"/>
<evidence type="ECO:0000256" key="3">
    <source>
        <dbReference type="ARBA" id="ARBA00023163"/>
    </source>
</evidence>
<protein>
    <submittedName>
        <fullName evidence="5">S24 family peptidase</fullName>
    </submittedName>
</protein>
<dbReference type="RefSeq" id="WP_367973004.1">
    <property type="nucleotide sequence ID" value="NZ_JBFPEQ010000001.1"/>
</dbReference>
<dbReference type="Gene3D" id="1.10.260.40">
    <property type="entry name" value="lambda repressor-like DNA-binding domains"/>
    <property type="match status" value="1"/>
</dbReference>
<name>A0ABV3S0B6_9LACO</name>
<sequence length="230" mass="26168">MMMTVFSKNLKYLRLKHHIEQFELAQKLGKKGGSSVANWEKGIAVPNLEVLLQLAHIFDVSVDELVQYALYEKPFPSINGIYFELTRERKQSVYYHARKELNEQNKITQFSDVVEIYGAVSAGTGEFLSDTEYHEAVPFSGEIPPHDYAVTVNGNSMAPMFTDKQIIFVNRTKEARSGQIVIAKYDGSNVYVKKLVIDEQGYRLVSLNKDYDDLIIDNDHNLEVLGIVVL</sequence>